<evidence type="ECO:0000256" key="3">
    <source>
        <dbReference type="ARBA" id="ARBA00012756"/>
    </source>
</evidence>
<dbReference type="Gene3D" id="3.40.50.880">
    <property type="match status" value="1"/>
</dbReference>
<dbReference type="EMBL" id="BDQX01000400">
    <property type="protein sequence ID" value="GBG11480.1"/>
    <property type="molecule type" value="Genomic_DNA"/>
</dbReference>
<comment type="caution">
    <text evidence="13">The sequence shown here is derived from an EMBL/GenBank/DDBJ whole genome shotgun (WGS) entry which is preliminary data.</text>
</comment>
<dbReference type="InterPro" id="IPR013738">
    <property type="entry name" value="Beta_galactosidase_Trimer"/>
</dbReference>
<comment type="similarity">
    <text evidence="2 6">Belongs to the glycosyl hydrolase 42 family.</text>
</comment>
<feature type="domain" description="Beta-galactosidase trimerisation" evidence="11">
    <location>
        <begin position="403"/>
        <end position="616"/>
    </location>
</feature>
<evidence type="ECO:0000313" key="13">
    <source>
        <dbReference type="EMBL" id="GBG11480.1"/>
    </source>
</evidence>
<sequence>MMESKPLFPQLRALLHGADYNPEQWRHRPDILEEDLRLMRLAKCNVMAIGMFSWSILEPREGVFQMEWLDDTMERLHRSGIFTILGTPSGARPAWLAKKYPEVLRVRPERVRNLFGMRHNHCYTSPVYREKVGIVNTMLAERYGKHPGLLLWHISNEYGGECHCELCQTAFRLWLRRKYDGDLQRLNEAWYTTFWSHTYSDWEEIESPSPIGEFKLHGLQLDWNRFVTYQSIDFMKSEIEPFKRLAPEIPVTTNFMGDCNIDYARMAEHIDIVSWDSYPQWHERCPDWQTACSTAFHHDKFRLLKPGQPFLLMESTPSVTNWQEVAKLKRPGMHLLSSVQAIAHGSDSVQYFQWRKSRGSSEKLHGAVVDHSGREETRVFREVAATGNCLEQLERIAGTTVPAAVALIYDKENGWAVEGADGPRKPNLSYAREVQRHYEPFWKRGIPVDVVPMDRPLDGYKLVVAPMLYMLKRGTAERLEAFVRSGGALVLTYWSGIVDDNDLCFLGGFPGPLRSLAGVWAEELDSLYPEDRNFIVMKEKDGWKSAEATYSVSLMCDLVHAETAEVLAEYGDDFYRGYPALTVNRVGDGKVYYLAARTEQAFLDDWYGKLADDTALERALRADWPEGVSAGMRTDGVRDYIFVLNFTAREQRIAIREVVRELDGREVGASLVLPPYGFRPLMREGGNNGREVDRSV</sequence>
<evidence type="ECO:0000256" key="2">
    <source>
        <dbReference type="ARBA" id="ARBA00005940"/>
    </source>
</evidence>
<evidence type="ECO:0000259" key="11">
    <source>
        <dbReference type="Pfam" id="PF08532"/>
    </source>
</evidence>
<dbReference type="InterPro" id="IPR013529">
    <property type="entry name" value="Glyco_hydro_42_N"/>
</dbReference>
<feature type="domain" description="Glycoside hydrolase family 42 N-terminal" evidence="10">
    <location>
        <begin position="19"/>
        <end position="392"/>
    </location>
</feature>
<dbReference type="InterPro" id="IPR017853">
    <property type="entry name" value="GH"/>
</dbReference>
<evidence type="ECO:0000256" key="1">
    <source>
        <dbReference type="ARBA" id="ARBA00001412"/>
    </source>
</evidence>
<dbReference type="Gene3D" id="3.20.20.80">
    <property type="entry name" value="Glycosidases"/>
    <property type="match status" value="1"/>
</dbReference>
<dbReference type="GO" id="GO:0046872">
    <property type="term" value="F:metal ion binding"/>
    <property type="evidence" value="ECO:0007669"/>
    <property type="project" value="UniProtKB-KW"/>
</dbReference>
<dbReference type="Proteomes" id="UP000245202">
    <property type="component" value="Unassembled WGS sequence"/>
</dbReference>
<dbReference type="CDD" id="cd03143">
    <property type="entry name" value="A4_beta-galactosidase_middle_domain"/>
    <property type="match status" value="1"/>
</dbReference>
<organism evidence="13 14">
    <name type="scientific">Paenibacillus agaridevorans</name>
    <dbReference type="NCBI Taxonomy" id="171404"/>
    <lineage>
        <taxon>Bacteria</taxon>
        <taxon>Bacillati</taxon>
        <taxon>Bacillota</taxon>
        <taxon>Bacilli</taxon>
        <taxon>Bacillales</taxon>
        <taxon>Paenibacillaceae</taxon>
        <taxon>Paenibacillus</taxon>
    </lineage>
</organism>
<evidence type="ECO:0000256" key="5">
    <source>
        <dbReference type="ARBA" id="ARBA00023295"/>
    </source>
</evidence>
<feature type="binding site" evidence="8">
    <location>
        <position position="156"/>
    </location>
    <ligand>
        <name>substrate</name>
    </ligand>
</feature>
<dbReference type="Pfam" id="PF08532">
    <property type="entry name" value="Glyco_hydro_42M"/>
    <property type="match status" value="1"/>
</dbReference>
<evidence type="ECO:0000256" key="8">
    <source>
        <dbReference type="PIRSR" id="PIRSR001084-2"/>
    </source>
</evidence>
<feature type="binding site" evidence="8">
    <location>
        <position position="322"/>
    </location>
    <ligand>
        <name>substrate</name>
    </ligand>
</feature>
<feature type="binding site" evidence="9">
    <location>
        <position position="122"/>
    </location>
    <ligand>
        <name>Zn(2+)</name>
        <dbReference type="ChEBI" id="CHEBI:29105"/>
    </ligand>
</feature>
<evidence type="ECO:0000256" key="6">
    <source>
        <dbReference type="PIRNR" id="PIRNR001084"/>
    </source>
</evidence>
<dbReference type="InterPro" id="IPR003476">
    <property type="entry name" value="Glyco_hydro_42"/>
</dbReference>
<dbReference type="EC" id="3.2.1.23" evidence="3 6"/>
<dbReference type="RefSeq" id="WP_108995773.1">
    <property type="nucleotide sequence ID" value="NZ_BDQX01000400.1"/>
</dbReference>
<keyword evidence="5 6" id="KW-0326">Glycosidase</keyword>
<evidence type="ECO:0000259" key="12">
    <source>
        <dbReference type="Pfam" id="PF08533"/>
    </source>
</evidence>
<dbReference type="SUPFAM" id="SSF52317">
    <property type="entry name" value="Class I glutamine amidotransferase-like"/>
    <property type="match status" value="1"/>
</dbReference>
<dbReference type="GO" id="GO:0004565">
    <property type="term" value="F:beta-galactosidase activity"/>
    <property type="evidence" value="ECO:0007669"/>
    <property type="project" value="UniProtKB-EC"/>
</dbReference>
<keyword evidence="9" id="KW-0479">Metal-binding</keyword>
<feature type="domain" description="Beta-galactosidase C-terminal" evidence="12">
    <location>
        <begin position="627"/>
        <end position="678"/>
    </location>
</feature>
<feature type="binding site" evidence="9">
    <location>
        <position position="167"/>
    </location>
    <ligand>
        <name>Zn(2+)</name>
        <dbReference type="ChEBI" id="CHEBI:29105"/>
    </ligand>
</feature>
<evidence type="ECO:0000313" key="14">
    <source>
        <dbReference type="Proteomes" id="UP000245202"/>
    </source>
</evidence>
<proteinExistence type="inferred from homology"/>
<dbReference type="InterPro" id="IPR029062">
    <property type="entry name" value="Class_I_gatase-like"/>
</dbReference>
<evidence type="ECO:0000256" key="9">
    <source>
        <dbReference type="PIRSR" id="PIRSR001084-3"/>
    </source>
</evidence>
<evidence type="ECO:0000256" key="7">
    <source>
        <dbReference type="PIRSR" id="PIRSR001084-1"/>
    </source>
</evidence>
<dbReference type="GO" id="GO:0009341">
    <property type="term" value="C:beta-galactosidase complex"/>
    <property type="evidence" value="ECO:0007669"/>
    <property type="project" value="InterPro"/>
</dbReference>
<evidence type="ECO:0000256" key="4">
    <source>
        <dbReference type="ARBA" id="ARBA00022801"/>
    </source>
</evidence>
<feature type="active site" description="Nucleophile" evidence="7">
    <location>
        <position position="314"/>
    </location>
</feature>
<dbReference type="PIRSF" id="PIRSF001084">
    <property type="entry name" value="B-galactosidase"/>
    <property type="match status" value="1"/>
</dbReference>
<keyword evidence="9" id="KW-0862">Zinc</keyword>
<evidence type="ECO:0000259" key="10">
    <source>
        <dbReference type="Pfam" id="PF02449"/>
    </source>
</evidence>
<keyword evidence="4 6" id="KW-0378">Hydrolase</keyword>
<accession>A0A2R5EXS5</accession>
<dbReference type="Gene3D" id="2.60.40.1180">
    <property type="entry name" value="Golgi alpha-mannosidase II"/>
    <property type="match status" value="1"/>
</dbReference>
<comment type="catalytic activity">
    <reaction evidence="1 6">
        <text>Hydrolysis of terminal non-reducing beta-D-galactose residues in beta-D-galactosides.</text>
        <dbReference type="EC" id="3.2.1.23"/>
    </reaction>
</comment>
<keyword evidence="14" id="KW-1185">Reference proteome</keyword>
<feature type="active site" description="Proton donor" evidence="7">
    <location>
        <position position="157"/>
    </location>
</feature>
<feature type="binding site" evidence="9">
    <location>
        <position position="164"/>
    </location>
    <ligand>
        <name>Zn(2+)</name>
        <dbReference type="ChEBI" id="CHEBI:29105"/>
    </ligand>
</feature>
<dbReference type="SUPFAM" id="SSF51445">
    <property type="entry name" value="(Trans)glycosidases"/>
    <property type="match status" value="1"/>
</dbReference>
<dbReference type="GO" id="GO:0006012">
    <property type="term" value="P:galactose metabolic process"/>
    <property type="evidence" value="ECO:0007669"/>
    <property type="project" value="InterPro"/>
</dbReference>
<gene>
    <name evidence="13" type="ORF">PAT3040_06301</name>
</gene>
<protein>
    <recommendedName>
        <fullName evidence="3 6">Beta-galactosidase</fullName>
        <shortName evidence="6">Beta-gal</shortName>
        <ecNumber evidence="3 6">3.2.1.23</ecNumber>
    </recommendedName>
</protein>
<dbReference type="PANTHER" id="PTHR36447:SF1">
    <property type="entry name" value="BETA-GALACTOSIDASE GANA"/>
    <property type="match status" value="1"/>
</dbReference>
<name>A0A2R5EXS5_9BACL</name>
<dbReference type="AlphaFoldDB" id="A0A2R5EXS5"/>
<dbReference type="Pfam" id="PF02449">
    <property type="entry name" value="Glyco_hydro_42"/>
    <property type="match status" value="1"/>
</dbReference>
<dbReference type="InterPro" id="IPR013780">
    <property type="entry name" value="Glyco_hydro_b"/>
</dbReference>
<feature type="binding site" evidence="9">
    <location>
        <position position="162"/>
    </location>
    <ligand>
        <name>Zn(2+)</name>
        <dbReference type="ChEBI" id="CHEBI:29105"/>
    </ligand>
</feature>
<feature type="binding site" evidence="8">
    <location>
        <position position="118"/>
    </location>
    <ligand>
        <name>substrate</name>
    </ligand>
</feature>
<dbReference type="Pfam" id="PF08533">
    <property type="entry name" value="Glyco_hydro_42C"/>
    <property type="match status" value="1"/>
</dbReference>
<dbReference type="PANTHER" id="PTHR36447">
    <property type="entry name" value="BETA-GALACTOSIDASE GANA"/>
    <property type="match status" value="1"/>
</dbReference>
<dbReference type="InterPro" id="IPR013739">
    <property type="entry name" value="Beta_galactosidase_C"/>
</dbReference>
<reference evidence="13 14" key="1">
    <citation type="submission" date="2017-08" db="EMBL/GenBank/DDBJ databases">
        <title>Substantial Increase in Enzyme Production by Combined Drug-Resistance Mutations in Paenibacillus agaridevorans.</title>
        <authorList>
            <person name="Tanaka Y."/>
            <person name="Funane K."/>
            <person name="Hosaka T."/>
            <person name="Shiwa Y."/>
            <person name="Fujita N."/>
            <person name="Miyazaki T."/>
            <person name="Yoshikawa H."/>
            <person name="Murakami K."/>
            <person name="Kasahara K."/>
            <person name="Inaoka T."/>
            <person name="Hiraga Y."/>
            <person name="Ochi K."/>
        </authorList>
    </citation>
    <scope>NUCLEOTIDE SEQUENCE [LARGE SCALE GENOMIC DNA]</scope>
    <source>
        <strain evidence="13 14">T-3040</strain>
    </source>
</reference>